<protein>
    <submittedName>
        <fullName evidence="1">Uncharacterized protein</fullName>
    </submittedName>
</protein>
<sequence length="46" mass="5523">MKIKIAVFGSQEFFNQVKTYEDQVKKIELIPYIYKDPGIRLFLLRT</sequence>
<name>A0A1X9MI23_9BACI</name>
<gene>
    <name evidence="1" type="ORF">BkAM31D_21815</name>
</gene>
<dbReference type="STRING" id="199441.BkAM31D_21815"/>
<keyword evidence="2" id="KW-1185">Reference proteome</keyword>
<dbReference type="Proteomes" id="UP000193006">
    <property type="component" value="Chromosome"/>
</dbReference>
<accession>A0A1X9MI23</accession>
<evidence type="ECO:0000313" key="1">
    <source>
        <dbReference type="EMBL" id="ARK32280.1"/>
    </source>
</evidence>
<reference evidence="1 2" key="1">
    <citation type="submission" date="2017-04" db="EMBL/GenBank/DDBJ databases">
        <title>Bacillus krulwichiae AM31D Genome sequencing and assembly.</title>
        <authorList>
            <person name="Krulwich T.A."/>
            <person name="Anastor L."/>
            <person name="Ehrlich R."/>
            <person name="Ehrlich G.D."/>
            <person name="Janto B."/>
        </authorList>
    </citation>
    <scope>NUCLEOTIDE SEQUENCE [LARGE SCALE GENOMIC DNA]</scope>
    <source>
        <strain evidence="1 2">AM31D</strain>
    </source>
</reference>
<organism evidence="1 2">
    <name type="scientific">Halalkalibacter krulwichiae</name>
    <dbReference type="NCBI Taxonomy" id="199441"/>
    <lineage>
        <taxon>Bacteria</taxon>
        <taxon>Bacillati</taxon>
        <taxon>Bacillota</taxon>
        <taxon>Bacilli</taxon>
        <taxon>Bacillales</taxon>
        <taxon>Bacillaceae</taxon>
        <taxon>Halalkalibacter</taxon>
    </lineage>
</organism>
<dbReference type="RefSeq" id="WP_157108294.1">
    <property type="nucleotide sequence ID" value="NZ_CP020814.1"/>
</dbReference>
<dbReference type="AlphaFoldDB" id="A0A1X9MI23"/>
<dbReference type="EMBL" id="CP020814">
    <property type="protein sequence ID" value="ARK32280.1"/>
    <property type="molecule type" value="Genomic_DNA"/>
</dbReference>
<proteinExistence type="predicted"/>
<dbReference type="KEGG" id="bkw:BkAM31D_21815"/>
<evidence type="ECO:0000313" key="2">
    <source>
        <dbReference type="Proteomes" id="UP000193006"/>
    </source>
</evidence>